<feature type="chain" id="PRO_5034142474" evidence="1">
    <location>
        <begin position="23"/>
        <end position="53"/>
    </location>
</feature>
<sequence>MNFSSILSTFVSLVVFSMMVVAAPTGEVTHTEVARSPEPTAVDYAFFKYGSSS</sequence>
<dbReference type="Proteomes" id="UP000567179">
    <property type="component" value="Unassembled WGS sequence"/>
</dbReference>
<keyword evidence="1" id="KW-0732">Signal</keyword>
<organism evidence="2 3">
    <name type="scientific">Psilocybe cf. subviscida</name>
    <dbReference type="NCBI Taxonomy" id="2480587"/>
    <lineage>
        <taxon>Eukaryota</taxon>
        <taxon>Fungi</taxon>
        <taxon>Dikarya</taxon>
        <taxon>Basidiomycota</taxon>
        <taxon>Agaricomycotina</taxon>
        <taxon>Agaricomycetes</taxon>
        <taxon>Agaricomycetidae</taxon>
        <taxon>Agaricales</taxon>
        <taxon>Agaricineae</taxon>
        <taxon>Strophariaceae</taxon>
        <taxon>Psilocybe</taxon>
    </lineage>
</organism>
<dbReference type="EMBL" id="JAACJJ010000058">
    <property type="protein sequence ID" value="KAF5310278.1"/>
    <property type="molecule type" value="Genomic_DNA"/>
</dbReference>
<name>A0A8H5ASV0_9AGAR</name>
<feature type="signal peptide" evidence="1">
    <location>
        <begin position="1"/>
        <end position="22"/>
    </location>
</feature>
<protein>
    <submittedName>
        <fullName evidence="2">Uncharacterized protein</fullName>
    </submittedName>
</protein>
<evidence type="ECO:0000313" key="3">
    <source>
        <dbReference type="Proteomes" id="UP000567179"/>
    </source>
</evidence>
<comment type="caution">
    <text evidence="2">The sequence shown here is derived from an EMBL/GenBank/DDBJ whole genome shotgun (WGS) entry which is preliminary data.</text>
</comment>
<gene>
    <name evidence="2" type="ORF">D9619_010490</name>
</gene>
<keyword evidence="3" id="KW-1185">Reference proteome</keyword>
<reference evidence="2 3" key="1">
    <citation type="journal article" date="2020" name="ISME J.">
        <title>Uncovering the hidden diversity of litter-decomposition mechanisms in mushroom-forming fungi.</title>
        <authorList>
            <person name="Floudas D."/>
            <person name="Bentzer J."/>
            <person name="Ahren D."/>
            <person name="Johansson T."/>
            <person name="Persson P."/>
            <person name="Tunlid A."/>
        </authorList>
    </citation>
    <scope>NUCLEOTIDE SEQUENCE [LARGE SCALE GENOMIC DNA]</scope>
    <source>
        <strain evidence="2 3">CBS 101986</strain>
    </source>
</reference>
<dbReference type="AlphaFoldDB" id="A0A8H5ASV0"/>
<evidence type="ECO:0000256" key="1">
    <source>
        <dbReference type="SAM" id="SignalP"/>
    </source>
</evidence>
<evidence type="ECO:0000313" key="2">
    <source>
        <dbReference type="EMBL" id="KAF5310278.1"/>
    </source>
</evidence>
<proteinExistence type="predicted"/>
<accession>A0A8H5ASV0</accession>